<keyword evidence="8" id="KW-0970">Cilium biogenesis/degradation</keyword>
<feature type="region of interest" description="Disordered" evidence="14">
    <location>
        <begin position="861"/>
        <end position="928"/>
    </location>
</feature>
<dbReference type="AlphaFoldDB" id="A0A336MF77"/>
<keyword evidence="5" id="KW-0963">Cytoplasm</keyword>
<dbReference type="PANTHER" id="PTHR13667">
    <property type="entry name" value="HOMOLOC-13"/>
    <property type="match status" value="1"/>
</dbReference>
<evidence type="ECO:0000256" key="8">
    <source>
        <dbReference type="ARBA" id="ARBA00022794"/>
    </source>
</evidence>
<keyword evidence="13" id="KW-0175">Coiled coil</keyword>
<dbReference type="InterPro" id="IPR024511">
    <property type="entry name" value="Frtz"/>
</dbReference>
<evidence type="ECO:0000256" key="4">
    <source>
        <dbReference type="ARBA" id="ARBA00022475"/>
    </source>
</evidence>
<dbReference type="EMBL" id="UFQT01001120">
    <property type="protein sequence ID" value="SSX29004.1"/>
    <property type="molecule type" value="Genomic_DNA"/>
</dbReference>
<evidence type="ECO:0000256" key="13">
    <source>
        <dbReference type="SAM" id="Coils"/>
    </source>
</evidence>
<evidence type="ECO:0000256" key="7">
    <source>
        <dbReference type="ARBA" id="ARBA00022737"/>
    </source>
</evidence>
<keyword evidence="9" id="KW-0969">Cilium</keyword>
<evidence type="ECO:0000256" key="6">
    <source>
        <dbReference type="ARBA" id="ARBA00022574"/>
    </source>
</evidence>
<keyword evidence="4" id="KW-1003">Cell membrane</keyword>
<feature type="compositionally biased region" description="Low complexity" evidence="14">
    <location>
        <begin position="586"/>
        <end position="606"/>
    </location>
</feature>
<accession>A0A336MF77</accession>
<evidence type="ECO:0000256" key="5">
    <source>
        <dbReference type="ARBA" id="ARBA00022490"/>
    </source>
</evidence>
<feature type="compositionally biased region" description="Low complexity" evidence="14">
    <location>
        <begin position="977"/>
        <end position="991"/>
    </location>
</feature>
<keyword evidence="6" id="KW-0853">WD repeat</keyword>
<comment type="similarity">
    <text evidence="3">Belongs to the WD repeat fritz family.</text>
</comment>
<dbReference type="PANTHER" id="PTHR13667:SF5">
    <property type="entry name" value="WD REPEAT-CONTAINING AND PLANAR CELL POLARITY EFFECTOR PROTEIN FRITZ HOMOLOG"/>
    <property type="match status" value="1"/>
</dbReference>
<dbReference type="SUPFAM" id="SSF50978">
    <property type="entry name" value="WD40 repeat-like"/>
    <property type="match status" value="1"/>
</dbReference>
<sequence length="1015" mass="115141">MLTLLSELRFWNQSSQENSVAEKRHPAVKYLEVTEKRTQRLRRNLKKLETKLKHHKLVYCEWVQSNIVQLMLSNGLLAYIVLHPNTSELTLVAFDKYFIGKLVSEAVHNVIVSKMHILISYNENQITFVHLQRPPVRRSQPVKIHNMEPKIFHFVIGGSIRKTPRHLSCNMSCDLLAVWTKGSQMEVYPWRPTTKDQERANLHIYKLSRMKLELQCFYWTEFDPICIEFSKQHENQLHSIEQRISRKGVVSVESCIYQLNKSKINRTSVTSIPLQTQACCSAFSPDHEKIMLGCIDASIILFDEGRGITHLVKAAFIPQHISWHCDSALLMIGNERCQLQCFDISLSCVKNQLISDEITPSSVLDLSLYMGGPTSGNLVRMCFSRKSDVMTHYEKYAQDDTHIIMCLDSGTMACLRIVGGTGMKGDIHKTGLTADVLVHNYISLGQVEKAINILLSLNWDAYGAMCLVSLHKIANFIFKQQLTPEREIQLQKALGSFHVPVKPLCDETVEEFGDQVDDITRRFFHYMMRYESFEKAFSLAIDINDADLFMDLYRVVSERGRPDLASDALKRAEMIYKKIEEDETRSGSSHSTCSRSSCSQCVTESESGSELEEEVQSRNDTVKESPPKENVKPKLYKSNSAEILNRPIQRPLKYQNSKMPQYMPPLPQTKSNMAQKIQIPKPELKNKVMTSLMSTKQSNNNPLGSGNPESLYENRSSIERRGLDEPDNNNYGSFSLENLDYLSNRPPKPSPRSFPSPASAYRGPDNSLLSVIPTPSNQARSNPNRLDQTIGIPIATEIPTMTLHQPTFPMFPQRINQKSYFPAPFNNYNNEFSYKPVFPVPPIIHNHPLVAGNIPSMYPTPPTSVLKKDNSPSKQKEVNSILTNNSNTPSPNKKDGDNSSKKENKVKFSDTVQIAVVPEMPRKDKNMPVSMKKLVHPRISNQELAESLPLCHPNEDYLKDFNPLQIEQRSQSSSKLGSEISTNGNSSSNNTKNDKDQENNKKPGSTVKVVHFGVV</sequence>
<evidence type="ECO:0000256" key="1">
    <source>
        <dbReference type="ARBA" id="ARBA00004236"/>
    </source>
</evidence>
<dbReference type="GO" id="GO:0005886">
    <property type="term" value="C:plasma membrane"/>
    <property type="evidence" value="ECO:0007669"/>
    <property type="project" value="UniProtKB-SubCell"/>
</dbReference>
<evidence type="ECO:0000256" key="10">
    <source>
        <dbReference type="ARBA" id="ARBA00023136"/>
    </source>
</evidence>
<dbReference type="OMA" id="THICVDI"/>
<organism evidence="15">
    <name type="scientific">Culicoides sonorensis</name>
    <name type="common">Biting midge</name>
    <dbReference type="NCBI Taxonomy" id="179676"/>
    <lineage>
        <taxon>Eukaryota</taxon>
        <taxon>Metazoa</taxon>
        <taxon>Ecdysozoa</taxon>
        <taxon>Arthropoda</taxon>
        <taxon>Hexapoda</taxon>
        <taxon>Insecta</taxon>
        <taxon>Pterygota</taxon>
        <taxon>Neoptera</taxon>
        <taxon>Endopterygota</taxon>
        <taxon>Diptera</taxon>
        <taxon>Nematocera</taxon>
        <taxon>Chironomoidea</taxon>
        <taxon>Ceratopogonidae</taxon>
        <taxon>Ceratopogoninae</taxon>
        <taxon>Culicoides</taxon>
        <taxon>Monoculicoides</taxon>
    </lineage>
</organism>
<dbReference type="Pfam" id="PF11768">
    <property type="entry name" value="Frtz"/>
    <property type="match status" value="1"/>
</dbReference>
<evidence type="ECO:0000313" key="15">
    <source>
        <dbReference type="EMBL" id="SSX29004.1"/>
    </source>
</evidence>
<feature type="coiled-coil region" evidence="13">
    <location>
        <begin position="31"/>
        <end position="58"/>
    </location>
</feature>
<dbReference type="InterPro" id="IPR036322">
    <property type="entry name" value="WD40_repeat_dom_sf"/>
</dbReference>
<keyword evidence="10" id="KW-0472">Membrane</keyword>
<feature type="compositionally biased region" description="Polar residues" evidence="14">
    <location>
        <begin position="767"/>
        <end position="785"/>
    </location>
</feature>
<dbReference type="GO" id="GO:0097541">
    <property type="term" value="C:axonemal basal plate"/>
    <property type="evidence" value="ECO:0007669"/>
    <property type="project" value="TreeGrafter"/>
</dbReference>
<evidence type="ECO:0000256" key="12">
    <source>
        <dbReference type="ARBA" id="ARBA00023273"/>
    </source>
</evidence>
<feature type="region of interest" description="Disordered" evidence="14">
    <location>
        <begin position="581"/>
        <end position="673"/>
    </location>
</feature>
<feature type="region of interest" description="Disordered" evidence="14">
    <location>
        <begin position="720"/>
        <end position="785"/>
    </location>
</feature>
<proteinExistence type="inferred from homology"/>
<dbReference type="GO" id="GO:0045184">
    <property type="term" value="P:establishment of protein localization"/>
    <property type="evidence" value="ECO:0007669"/>
    <property type="project" value="TreeGrafter"/>
</dbReference>
<evidence type="ECO:0000256" key="3">
    <source>
        <dbReference type="ARBA" id="ARBA00006059"/>
    </source>
</evidence>
<feature type="region of interest" description="Disordered" evidence="14">
    <location>
        <begin position="968"/>
        <end position="1015"/>
    </location>
</feature>
<keyword evidence="7" id="KW-0677">Repeat</keyword>
<evidence type="ECO:0000256" key="14">
    <source>
        <dbReference type="SAM" id="MobiDB-lite"/>
    </source>
</evidence>
<name>A0A336MF77_CULSO</name>
<protein>
    <submittedName>
        <fullName evidence="15">CSON000763 protein</fullName>
    </submittedName>
</protein>
<comment type="subcellular location">
    <subcellularLocation>
        <location evidence="1">Cell membrane</location>
    </subcellularLocation>
    <subcellularLocation>
        <location evidence="2">Cytoplasm</location>
        <location evidence="2">Cytoskeleton</location>
        <location evidence="2">Cilium axoneme</location>
    </subcellularLocation>
</comment>
<keyword evidence="12" id="KW-0966">Cell projection</keyword>
<keyword evidence="11" id="KW-0206">Cytoskeleton</keyword>
<feature type="compositionally biased region" description="Polar residues" evidence="14">
    <location>
        <begin position="878"/>
        <end position="891"/>
    </location>
</feature>
<feature type="compositionally biased region" description="Basic and acidic residues" evidence="14">
    <location>
        <begin position="866"/>
        <end position="877"/>
    </location>
</feature>
<feature type="compositionally biased region" description="Basic and acidic residues" evidence="14">
    <location>
        <begin position="892"/>
        <end position="908"/>
    </location>
</feature>
<evidence type="ECO:0000256" key="2">
    <source>
        <dbReference type="ARBA" id="ARBA00004430"/>
    </source>
</evidence>
<evidence type="ECO:0000256" key="9">
    <source>
        <dbReference type="ARBA" id="ARBA00023069"/>
    </source>
</evidence>
<feature type="compositionally biased region" description="Basic and acidic residues" evidence="14">
    <location>
        <begin position="992"/>
        <end position="1001"/>
    </location>
</feature>
<dbReference type="GO" id="GO:0007399">
    <property type="term" value="P:nervous system development"/>
    <property type="evidence" value="ECO:0007669"/>
    <property type="project" value="TreeGrafter"/>
</dbReference>
<gene>
    <name evidence="15" type="primary">CSON000763</name>
</gene>
<evidence type="ECO:0000256" key="11">
    <source>
        <dbReference type="ARBA" id="ARBA00023212"/>
    </source>
</evidence>
<dbReference type="GO" id="GO:0044782">
    <property type="term" value="P:cilium organization"/>
    <property type="evidence" value="ECO:0007669"/>
    <property type="project" value="TreeGrafter"/>
</dbReference>
<dbReference type="VEuPathDB" id="VectorBase:CSON000763"/>
<feature type="compositionally biased region" description="Basic and acidic residues" evidence="14">
    <location>
        <begin position="615"/>
        <end position="632"/>
    </location>
</feature>
<reference evidence="15" key="1">
    <citation type="submission" date="2018-07" db="EMBL/GenBank/DDBJ databases">
        <authorList>
            <person name="Quirk P.G."/>
            <person name="Krulwich T.A."/>
        </authorList>
    </citation>
    <scope>NUCLEOTIDE SEQUENCE</scope>
</reference>